<comment type="caution">
    <text evidence="3">The sequence shown here is derived from an EMBL/GenBank/DDBJ whole genome shotgun (WGS) entry which is preliminary data.</text>
</comment>
<organism evidence="3 4">
    <name type="scientific">Posidoniimonas corsicana</name>
    <dbReference type="NCBI Taxonomy" id="1938618"/>
    <lineage>
        <taxon>Bacteria</taxon>
        <taxon>Pseudomonadati</taxon>
        <taxon>Planctomycetota</taxon>
        <taxon>Planctomycetia</taxon>
        <taxon>Pirellulales</taxon>
        <taxon>Lacipirellulaceae</taxon>
        <taxon>Posidoniimonas</taxon>
    </lineage>
</organism>
<accession>A0A5C5V594</accession>
<name>A0A5C5V594_9BACT</name>
<keyword evidence="2" id="KW-0472">Membrane</keyword>
<evidence type="ECO:0000256" key="1">
    <source>
        <dbReference type="SAM" id="MobiDB-lite"/>
    </source>
</evidence>
<feature type="region of interest" description="Disordered" evidence="1">
    <location>
        <begin position="1"/>
        <end position="22"/>
    </location>
</feature>
<dbReference type="OrthoDB" id="276990at2"/>
<feature type="compositionally biased region" description="Basic and acidic residues" evidence="1">
    <location>
        <begin position="1"/>
        <end position="14"/>
    </location>
</feature>
<dbReference type="AlphaFoldDB" id="A0A5C5V594"/>
<dbReference type="RefSeq" id="WP_146566147.1">
    <property type="nucleotide sequence ID" value="NZ_SIHJ01000002.1"/>
</dbReference>
<evidence type="ECO:0000256" key="2">
    <source>
        <dbReference type="SAM" id="Phobius"/>
    </source>
</evidence>
<sequence>MAKNKPTDQAEPKPKRAPKPKPAPGPWPFPYWLRLCLSVWLAWHMFVVFMAPLSLQPKTSLLTETIAQSKLIRWYSDPLYLNGGYSFFSPDPPPGGRVYRYTVYGEGNQPIAEGEFPNRANPNHATQWPRLWYHRHMMLVDQSTFAPLAPTEEETRRLFMRSYARHLLRKHGGQSIKLESVTHDLLMPDGVLSGQDPTDPELYRSELTVVERADQLDQPLLPEDMFQPPAELLPQGGPAQ</sequence>
<keyword evidence="4" id="KW-1185">Reference proteome</keyword>
<keyword evidence="2" id="KW-0812">Transmembrane</keyword>
<feature type="transmembrane region" description="Helical" evidence="2">
    <location>
        <begin position="31"/>
        <end position="53"/>
    </location>
</feature>
<dbReference type="Proteomes" id="UP000316714">
    <property type="component" value="Unassembled WGS sequence"/>
</dbReference>
<reference evidence="3 4" key="1">
    <citation type="submission" date="2019-02" db="EMBL/GenBank/DDBJ databases">
        <title>Deep-cultivation of Planctomycetes and their phenomic and genomic characterization uncovers novel biology.</title>
        <authorList>
            <person name="Wiegand S."/>
            <person name="Jogler M."/>
            <person name="Boedeker C."/>
            <person name="Pinto D."/>
            <person name="Vollmers J."/>
            <person name="Rivas-Marin E."/>
            <person name="Kohn T."/>
            <person name="Peeters S.H."/>
            <person name="Heuer A."/>
            <person name="Rast P."/>
            <person name="Oberbeckmann S."/>
            <person name="Bunk B."/>
            <person name="Jeske O."/>
            <person name="Meyerdierks A."/>
            <person name="Storesund J.E."/>
            <person name="Kallscheuer N."/>
            <person name="Luecker S."/>
            <person name="Lage O.M."/>
            <person name="Pohl T."/>
            <person name="Merkel B.J."/>
            <person name="Hornburger P."/>
            <person name="Mueller R.-W."/>
            <person name="Bruemmer F."/>
            <person name="Labrenz M."/>
            <person name="Spormann A.M."/>
            <person name="Op Den Camp H."/>
            <person name="Overmann J."/>
            <person name="Amann R."/>
            <person name="Jetten M.S.M."/>
            <person name="Mascher T."/>
            <person name="Medema M.H."/>
            <person name="Devos D.P."/>
            <person name="Kaster A.-K."/>
            <person name="Ovreas L."/>
            <person name="Rohde M."/>
            <person name="Galperin M.Y."/>
            <person name="Jogler C."/>
        </authorList>
    </citation>
    <scope>NUCLEOTIDE SEQUENCE [LARGE SCALE GENOMIC DNA]</scope>
    <source>
        <strain evidence="3 4">KOR34</strain>
    </source>
</reference>
<evidence type="ECO:0000313" key="4">
    <source>
        <dbReference type="Proteomes" id="UP000316714"/>
    </source>
</evidence>
<keyword evidence="2" id="KW-1133">Transmembrane helix</keyword>
<proteinExistence type="predicted"/>
<dbReference type="EMBL" id="SIHJ01000002">
    <property type="protein sequence ID" value="TWT33481.1"/>
    <property type="molecule type" value="Genomic_DNA"/>
</dbReference>
<feature type="region of interest" description="Disordered" evidence="1">
    <location>
        <begin position="214"/>
        <end position="240"/>
    </location>
</feature>
<evidence type="ECO:0000313" key="3">
    <source>
        <dbReference type="EMBL" id="TWT33481.1"/>
    </source>
</evidence>
<protein>
    <submittedName>
        <fullName evidence="3">Uncharacterized protein</fullName>
    </submittedName>
</protein>
<gene>
    <name evidence="3" type="ORF">KOR34_33130</name>
</gene>